<dbReference type="SUPFAM" id="SSF56112">
    <property type="entry name" value="Protein kinase-like (PK-like)"/>
    <property type="match status" value="1"/>
</dbReference>
<evidence type="ECO:0000256" key="3">
    <source>
        <dbReference type="ARBA" id="ARBA00022679"/>
    </source>
</evidence>
<dbReference type="PANTHER" id="PTHR44899">
    <property type="entry name" value="CAMK FAMILY PROTEIN KINASE"/>
    <property type="match status" value="1"/>
</dbReference>
<evidence type="ECO:0000256" key="8">
    <source>
        <dbReference type="ARBA" id="ARBA00048679"/>
    </source>
</evidence>
<keyword evidence="6 9" id="KW-0067">ATP-binding</keyword>
<dbReference type="InterPro" id="IPR051131">
    <property type="entry name" value="NEK_Ser/Thr_kinase_NIMA"/>
</dbReference>
<proteinExistence type="predicted"/>
<feature type="region of interest" description="Disordered" evidence="11">
    <location>
        <begin position="307"/>
        <end position="384"/>
    </location>
</feature>
<organism evidence="13">
    <name type="scientific">Alexandrium monilatum</name>
    <dbReference type="NCBI Taxonomy" id="311494"/>
    <lineage>
        <taxon>Eukaryota</taxon>
        <taxon>Sar</taxon>
        <taxon>Alveolata</taxon>
        <taxon>Dinophyceae</taxon>
        <taxon>Gonyaulacales</taxon>
        <taxon>Pyrocystaceae</taxon>
        <taxon>Alexandrium</taxon>
    </lineage>
</organism>
<feature type="coiled-coil region" evidence="10">
    <location>
        <begin position="763"/>
        <end position="824"/>
    </location>
</feature>
<feature type="region of interest" description="Disordered" evidence="11">
    <location>
        <begin position="463"/>
        <end position="511"/>
    </location>
</feature>
<evidence type="ECO:0000256" key="2">
    <source>
        <dbReference type="ARBA" id="ARBA00022527"/>
    </source>
</evidence>
<keyword evidence="10" id="KW-0175">Coiled coil</keyword>
<comment type="catalytic activity">
    <reaction evidence="7">
        <text>L-threonyl-[protein] + ATP = O-phospho-L-threonyl-[protein] + ADP + H(+)</text>
        <dbReference type="Rhea" id="RHEA:46608"/>
        <dbReference type="Rhea" id="RHEA-COMP:11060"/>
        <dbReference type="Rhea" id="RHEA-COMP:11605"/>
        <dbReference type="ChEBI" id="CHEBI:15378"/>
        <dbReference type="ChEBI" id="CHEBI:30013"/>
        <dbReference type="ChEBI" id="CHEBI:30616"/>
        <dbReference type="ChEBI" id="CHEBI:61977"/>
        <dbReference type="ChEBI" id="CHEBI:456216"/>
        <dbReference type="EC" id="2.7.11.1"/>
    </reaction>
</comment>
<evidence type="ECO:0000256" key="5">
    <source>
        <dbReference type="ARBA" id="ARBA00022777"/>
    </source>
</evidence>
<feature type="region of interest" description="Disordered" evidence="11">
    <location>
        <begin position="598"/>
        <end position="635"/>
    </location>
</feature>
<dbReference type="Pfam" id="PF00069">
    <property type="entry name" value="Pkinase"/>
    <property type="match status" value="1"/>
</dbReference>
<dbReference type="InterPro" id="IPR019530">
    <property type="entry name" value="Intra-flagellar_transport_57"/>
</dbReference>
<feature type="compositionally biased region" description="Low complexity" evidence="11">
    <location>
        <begin position="307"/>
        <end position="368"/>
    </location>
</feature>
<dbReference type="GO" id="GO:0005524">
    <property type="term" value="F:ATP binding"/>
    <property type="evidence" value="ECO:0007669"/>
    <property type="project" value="UniProtKB-UniRule"/>
</dbReference>
<keyword evidence="3" id="KW-0808">Transferase</keyword>
<evidence type="ECO:0000256" key="9">
    <source>
        <dbReference type="PROSITE-ProRule" id="PRU10141"/>
    </source>
</evidence>
<evidence type="ECO:0000256" key="1">
    <source>
        <dbReference type="ARBA" id="ARBA00012513"/>
    </source>
</evidence>
<name>A0A7S4VCW1_9DINO</name>
<dbReference type="EC" id="2.7.11.1" evidence="1"/>
<evidence type="ECO:0000313" key="13">
    <source>
        <dbReference type="EMBL" id="CAE4576801.1"/>
    </source>
</evidence>
<dbReference type="AlphaFoldDB" id="A0A7S4VCW1"/>
<dbReference type="SMART" id="SM00220">
    <property type="entry name" value="S_TKc"/>
    <property type="match status" value="1"/>
</dbReference>
<keyword evidence="2" id="KW-0723">Serine/threonine-protein kinase</keyword>
<dbReference type="InterPro" id="IPR000719">
    <property type="entry name" value="Prot_kinase_dom"/>
</dbReference>
<feature type="binding site" evidence="9">
    <location>
        <position position="59"/>
    </location>
    <ligand>
        <name>ATP</name>
        <dbReference type="ChEBI" id="CHEBI:30616"/>
    </ligand>
</feature>
<dbReference type="Pfam" id="PF10498">
    <property type="entry name" value="IFT57"/>
    <property type="match status" value="1"/>
</dbReference>
<dbReference type="PROSITE" id="PS00108">
    <property type="entry name" value="PROTEIN_KINASE_ST"/>
    <property type="match status" value="1"/>
</dbReference>
<evidence type="ECO:0000259" key="12">
    <source>
        <dbReference type="PROSITE" id="PS50011"/>
    </source>
</evidence>
<dbReference type="EMBL" id="HBNR01024475">
    <property type="protein sequence ID" value="CAE4576801.1"/>
    <property type="molecule type" value="Transcribed_RNA"/>
</dbReference>
<accession>A0A7S4VCW1</accession>
<evidence type="ECO:0000256" key="4">
    <source>
        <dbReference type="ARBA" id="ARBA00022741"/>
    </source>
</evidence>
<dbReference type="PROSITE" id="PS00107">
    <property type="entry name" value="PROTEIN_KINASE_ATP"/>
    <property type="match status" value="1"/>
</dbReference>
<dbReference type="InterPro" id="IPR017441">
    <property type="entry name" value="Protein_kinase_ATP_BS"/>
</dbReference>
<evidence type="ECO:0000256" key="6">
    <source>
        <dbReference type="ARBA" id="ARBA00022840"/>
    </source>
</evidence>
<feature type="domain" description="Protein kinase" evidence="12">
    <location>
        <begin position="30"/>
        <end position="295"/>
    </location>
</feature>
<comment type="catalytic activity">
    <reaction evidence="8">
        <text>L-seryl-[protein] + ATP = O-phospho-L-seryl-[protein] + ADP + H(+)</text>
        <dbReference type="Rhea" id="RHEA:17989"/>
        <dbReference type="Rhea" id="RHEA-COMP:9863"/>
        <dbReference type="Rhea" id="RHEA-COMP:11604"/>
        <dbReference type="ChEBI" id="CHEBI:15378"/>
        <dbReference type="ChEBI" id="CHEBI:29999"/>
        <dbReference type="ChEBI" id="CHEBI:30616"/>
        <dbReference type="ChEBI" id="CHEBI:83421"/>
        <dbReference type="ChEBI" id="CHEBI:456216"/>
        <dbReference type="EC" id="2.7.11.1"/>
    </reaction>
</comment>
<sequence>MAEDVQEEAPTPVKTPAPVILQPGQVVQGYEIMKPLGKGKFSIVYMAKRLSDGLVCALKKINIFDMMVPKQREKCLKEVRLLQSLNHPNIVKLLNSLIDKNELLIIVEWAEKGDLKRLIRKALANNTHFKEHEIWEYSRQLAGALDHMHRKRIMHRDLKPANIFVSMDGSLKLGDLGLGRFFSSQTLEAFSKVGTPLYMSPEVLHGAGYDMRSDVWSLGCVIYELAMLRSPFKSEQQLSLYDLFVRISKGQYPPLPETASPEFRGLVNQMLQLDQSRRLESSQVLEVCTARMKYLVALEASAPASWSSSKLSEPQVQPQPQVQHESRVQPQQQKQLNQQQPQQQQQQPLQKAPQQAAPQPPQLQHQQPPQAPAQPSVATPPKAAVPCRPSPLLVMDDIVEKLKLLDCEERLLQPRGFPILHRCFFTQALKLPGGLTQFEVMHELMRWLLGMLEEREGRLRRQEVPAADASAGPCLAPSRGSAPSSDVGAGDAAAGGGAGHHHSKGSPLARYSRGGDVRELIRATATALKGRGIQISSDATMVQLSQGHGEGVCLILNELINQELMGRDFHFEHPGWGCQPALDGSGEYLFLEADDLPEEVGGESGSAPGSGERSAGSGEESDAGSSARSSQQCLVESPAAAGPPLLEPVHVAHVDPGAWREELERVKPHLRISMDAANAAGGWRASVGLARGFCQKVKELGPQTFIPDSVRTCSRQWRDELSRLGGHEDSLNARFGERVAAMAQLRSASATETERLAALQASVTAQSDRLASLVQEVEQVKAESNARSETSLDQERLPRLRKALRRLQGDERELRVHVELLQREVFARRTCAA</sequence>
<evidence type="ECO:0000256" key="11">
    <source>
        <dbReference type="SAM" id="MobiDB-lite"/>
    </source>
</evidence>
<protein>
    <recommendedName>
        <fullName evidence="1">non-specific serine/threonine protein kinase</fullName>
        <ecNumber evidence="1">2.7.11.1</ecNumber>
    </recommendedName>
</protein>
<evidence type="ECO:0000256" key="10">
    <source>
        <dbReference type="SAM" id="Coils"/>
    </source>
</evidence>
<feature type="compositionally biased region" description="Low complexity" evidence="11">
    <location>
        <begin position="480"/>
        <end position="492"/>
    </location>
</feature>
<dbReference type="Gene3D" id="1.10.510.10">
    <property type="entry name" value="Transferase(Phosphotransferase) domain 1"/>
    <property type="match status" value="1"/>
</dbReference>
<feature type="compositionally biased region" description="Low complexity" evidence="11">
    <location>
        <begin position="605"/>
        <end position="630"/>
    </location>
</feature>
<dbReference type="GO" id="GO:0004674">
    <property type="term" value="F:protein serine/threonine kinase activity"/>
    <property type="evidence" value="ECO:0007669"/>
    <property type="project" value="UniProtKB-KW"/>
</dbReference>
<dbReference type="InterPro" id="IPR008271">
    <property type="entry name" value="Ser/Thr_kinase_AS"/>
</dbReference>
<dbReference type="InterPro" id="IPR011009">
    <property type="entry name" value="Kinase-like_dom_sf"/>
</dbReference>
<gene>
    <name evidence="13" type="ORF">AMON00008_LOCUS16421</name>
</gene>
<dbReference type="PROSITE" id="PS50011">
    <property type="entry name" value="PROTEIN_KINASE_DOM"/>
    <property type="match status" value="1"/>
</dbReference>
<evidence type="ECO:0000256" key="7">
    <source>
        <dbReference type="ARBA" id="ARBA00047899"/>
    </source>
</evidence>
<keyword evidence="5" id="KW-0418">Kinase</keyword>
<keyword evidence="4 9" id="KW-0547">Nucleotide-binding</keyword>
<reference evidence="13" key="1">
    <citation type="submission" date="2021-01" db="EMBL/GenBank/DDBJ databases">
        <authorList>
            <person name="Corre E."/>
            <person name="Pelletier E."/>
            <person name="Niang G."/>
            <person name="Scheremetjew M."/>
            <person name="Finn R."/>
            <person name="Kale V."/>
            <person name="Holt S."/>
            <person name="Cochrane G."/>
            <person name="Meng A."/>
            <person name="Brown T."/>
            <person name="Cohen L."/>
        </authorList>
    </citation>
    <scope>NUCLEOTIDE SEQUENCE</scope>
    <source>
        <strain evidence="13">CCMP3105</strain>
    </source>
</reference>
<dbReference type="PANTHER" id="PTHR44899:SF3">
    <property type="entry name" value="SERINE_THREONINE-PROTEIN KINASE NEK1"/>
    <property type="match status" value="1"/>
</dbReference>
<dbReference type="FunFam" id="3.30.200.20:FF:000042">
    <property type="entry name" value="Aurora kinase A"/>
    <property type="match status" value="1"/>
</dbReference>